<dbReference type="Pfam" id="PF14346">
    <property type="entry name" value="DUF4398"/>
    <property type="match status" value="1"/>
</dbReference>
<dbReference type="Pfam" id="PF00691">
    <property type="entry name" value="OmpA"/>
    <property type="match status" value="1"/>
</dbReference>
<organism evidence="7 8">
    <name type="scientific">Marinobacter metalliresistant</name>
    <dbReference type="NCBI Taxonomy" id="2961995"/>
    <lineage>
        <taxon>Bacteria</taxon>
        <taxon>Pseudomonadati</taxon>
        <taxon>Pseudomonadota</taxon>
        <taxon>Gammaproteobacteria</taxon>
        <taxon>Pseudomonadales</taxon>
        <taxon>Marinobacteraceae</taxon>
        <taxon>Marinobacter</taxon>
    </lineage>
</organism>
<dbReference type="EMBL" id="CP101118">
    <property type="protein sequence ID" value="WZF87382.1"/>
    <property type="molecule type" value="Genomic_DNA"/>
</dbReference>
<dbReference type="RefSeq" id="WP_117618989.1">
    <property type="nucleotide sequence ID" value="NZ_CP101118.1"/>
</dbReference>
<keyword evidence="8" id="KW-1185">Reference proteome</keyword>
<dbReference type="PRINTS" id="PR01021">
    <property type="entry name" value="OMPADOMAIN"/>
</dbReference>
<accession>A0ABZ2VYF4</accession>
<keyword evidence="3" id="KW-0998">Cell outer membrane</keyword>
<dbReference type="InterPro" id="IPR036737">
    <property type="entry name" value="OmpA-like_sf"/>
</dbReference>
<dbReference type="InterPro" id="IPR050330">
    <property type="entry name" value="Bact_OuterMem_StrucFunc"/>
</dbReference>
<evidence type="ECO:0000313" key="8">
    <source>
        <dbReference type="Proteomes" id="UP001475781"/>
    </source>
</evidence>
<gene>
    <name evidence="7" type="ORF">NLK58_13625</name>
</gene>
<sequence length="268" mass="29568">MNVTLSIGFAVGLSAIMVGCASTPKQNADIDEARAAYTEIEQDPNVARSGAAQLRQAKIELDRAQALLNEGADVNRVEHAAYLAKRHAEIAMQQGKRADLEEEISSAEERRKQLMLQMKSTEANEARMEAEALRAEMAALKAEKTERGMVLTLGDVLFDLNKADLKASGKRTVERLADFMKQYQERRVRIEGYTDSTGSAEYNQGLSERRAMSVQSELLNQGIPGNRIEVEGYGEAYPVATNDTSAGRQQNRRVEIVISDESGMINAR</sequence>
<evidence type="ECO:0000256" key="4">
    <source>
        <dbReference type="PROSITE-ProRule" id="PRU00473"/>
    </source>
</evidence>
<protein>
    <submittedName>
        <fullName evidence="7">OmpA family protein</fullName>
    </submittedName>
</protein>
<dbReference type="CDD" id="cd07185">
    <property type="entry name" value="OmpA_C-like"/>
    <property type="match status" value="1"/>
</dbReference>
<evidence type="ECO:0000256" key="3">
    <source>
        <dbReference type="ARBA" id="ARBA00023237"/>
    </source>
</evidence>
<dbReference type="PANTHER" id="PTHR30329:SF21">
    <property type="entry name" value="LIPOPROTEIN YIAD-RELATED"/>
    <property type="match status" value="1"/>
</dbReference>
<dbReference type="SUPFAM" id="SSF103088">
    <property type="entry name" value="OmpA-like"/>
    <property type="match status" value="1"/>
</dbReference>
<dbReference type="PROSITE" id="PS51123">
    <property type="entry name" value="OMPA_2"/>
    <property type="match status" value="1"/>
</dbReference>
<evidence type="ECO:0000259" key="6">
    <source>
        <dbReference type="PROSITE" id="PS51123"/>
    </source>
</evidence>
<evidence type="ECO:0000313" key="7">
    <source>
        <dbReference type="EMBL" id="WZF87382.1"/>
    </source>
</evidence>
<name>A0ABZ2VYF4_9GAMM</name>
<reference evidence="7 8" key="1">
    <citation type="submission" date="2022-07" db="EMBL/GenBank/DDBJ databases">
        <title>A copper resistant bacterium isolated from sediment samples of deep sea hydrothermal areas.</title>
        <authorList>
            <person name="Zeng X."/>
        </authorList>
    </citation>
    <scope>NUCLEOTIDE SEQUENCE [LARGE SCALE GENOMIC DNA]</scope>
    <source>
        <strain evidence="8">CuT 6</strain>
    </source>
</reference>
<dbReference type="PANTHER" id="PTHR30329">
    <property type="entry name" value="STATOR ELEMENT OF FLAGELLAR MOTOR COMPLEX"/>
    <property type="match status" value="1"/>
</dbReference>
<dbReference type="InterPro" id="IPR006664">
    <property type="entry name" value="OMP_bac"/>
</dbReference>
<comment type="subcellular location">
    <subcellularLocation>
        <location evidence="1">Cell outer membrane</location>
    </subcellularLocation>
</comment>
<dbReference type="Gene3D" id="3.30.1330.60">
    <property type="entry name" value="OmpA-like domain"/>
    <property type="match status" value="1"/>
</dbReference>
<evidence type="ECO:0000256" key="5">
    <source>
        <dbReference type="SAM" id="Coils"/>
    </source>
</evidence>
<feature type="domain" description="OmpA-like" evidence="6">
    <location>
        <begin position="145"/>
        <end position="262"/>
    </location>
</feature>
<dbReference type="PROSITE" id="PS01068">
    <property type="entry name" value="OMPA_1"/>
    <property type="match status" value="1"/>
</dbReference>
<proteinExistence type="predicted"/>
<feature type="coiled-coil region" evidence="5">
    <location>
        <begin position="90"/>
        <end position="143"/>
    </location>
</feature>
<dbReference type="InterPro" id="IPR006665">
    <property type="entry name" value="OmpA-like"/>
</dbReference>
<dbReference type="InterPro" id="IPR006690">
    <property type="entry name" value="OMPA-like_CS"/>
</dbReference>
<keyword evidence="2 4" id="KW-0472">Membrane</keyword>
<dbReference type="InterPro" id="IPR025511">
    <property type="entry name" value="DUF4398"/>
</dbReference>
<evidence type="ECO:0000256" key="2">
    <source>
        <dbReference type="ARBA" id="ARBA00023136"/>
    </source>
</evidence>
<evidence type="ECO:0000256" key="1">
    <source>
        <dbReference type="ARBA" id="ARBA00004442"/>
    </source>
</evidence>
<dbReference type="Proteomes" id="UP001475781">
    <property type="component" value="Chromosome"/>
</dbReference>
<keyword evidence="5" id="KW-0175">Coiled coil</keyword>